<dbReference type="SUPFAM" id="SSF116734">
    <property type="entry name" value="DNA methylase specificity domain"/>
    <property type="match status" value="2"/>
</dbReference>
<accession>A0A521E0Y5</accession>
<dbReference type="InterPro" id="IPR044946">
    <property type="entry name" value="Restrct_endonuc_typeI_TRD_sf"/>
</dbReference>
<keyword evidence="7" id="KW-1185">Reference proteome</keyword>
<feature type="domain" description="Type I restriction modification DNA specificity" evidence="5">
    <location>
        <begin position="102"/>
        <end position="218"/>
    </location>
</feature>
<keyword evidence="2" id="KW-0680">Restriction system</keyword>
<dbReference type="EMBL" id="FXTC01000006">
    <property type="protein sequence ID" value="SMO77626.1"/>
    <property type="molecule type" value="Genomic_DNA"/>
</dbReference>
<reference evidence="6 7" key="1">
    <citation type="submission" date="2017-05" db="EMBL/GenBank/DDBJ databases">
        <authorList>
            <person name="Varghese N."/>
            <person name="Submissions S."/>
        </authorList>
    </citation>
    <scope>NUCLEOTIDE SEQUENCE [LARGE SCALE GENOMIC DNA]</scope>
    <source>
        <strain evidence="6 7">DSM 29371</strain>
    </source>
</reference>
<dbReference type="InterPro" id="IPR051212">
    <property type="entry name" value="Type-I_RE_S_subunit"/>
</dbReference>
<dbReference type="InterPro" id="IPR000055">
    <property type="entry name" value="Restrct_endonuc_typeI_TRD"/>
</dbReference>
<gene>
    <name evidence="6" type="ORF">SAMN06265171_106285</name>
</gene>
<name>A0A521E0Y5_9FLAO</name>
<dbReference type="Gene3D" id="3.90.220.20">
    <property type="entry name" value="DNA methylase specificity domains"/>
    <property type="match status" value="2"/>
</dbReference>
<evidence type="ECO:0000313" key="6">
    <source>
        <dbReference type="EMBL" id="SMO77626.1"/>
    </source>
</evidence>
<evidence type="ECO:0000256" key="1">
    <source>
        <dbReference type="ARBA" id="ARBA00010923"/>
    </source>
</evidence>
<keyword evidence="4" id="KW-0175">Coiled coil</keyword>
<protein>
    <submittedName>
        <fullName evidence="6">Type I restriction modification DNA specificity domain-containing protein</fullName>
    </submittedName>
</protein>
<dbReference type="GO" id="GO:0009307">
    <property type="term" value="P:DNA restriction-modification system"/>
    <property type="evidence" value="ECO:0007669"/>
    <property type="project" value="UniProtKB-KW"/>
</dbReference>
<dbReference type="PANTHER" id="PTHR43140">
    <property type="entry name" value="TYPE-1 RESTRICTION ENZYME ECOKI SPECIFICITY PROTEIN"/>
    <property type="match status" value="1"/>
</dbReference>
<dbReference type="GO" id="GO:0003677">
    <property type="term" value="F:DNA binding"/>
    <property type="evidence" value="ECO:0007669"/>
    <property type="project" value="UniProtKB-KW"/>
</dbReference>
<feature type="coiled-coil region" evidence="4">
    <location>
        <begin position="466"/>
        <end position="493"/>
    </location>
</feature>
<evidence type="ECO:0000259" key="5">
    <source>
        <dbReference type="Pfam" id="PF01420"/>
    </source>
</evidence>
<evidence type="ECO:0000256" key="3">
    <source>
        <dbReference type="ARBA" id="ARBA00023125"/>
    </source>
</evidence>
<comment type="similarity">
    <text evidence="1">Belongs to the type-I restriction system S methylase family.</text>
</comment>
<dbReference type="PANTHER" id="PTHR43140:SF1">
    <property type="entry name" value="TYPE I RESTRICTION ENZYME ECOKI SPECIFICITY SUBUNIT"/>
    <property type="match status" value="1"/>
</dbReference>
<proteinExistence type="inferred from homology"/>
<organism evidence="6 7">
    <name type="scientific">Chryseobacterium rhizoplanae</name>
    <dbReference type="NCBI Taxonomy" id="1609531"/>
    <lineage>
        <taxon>Bacteria</taxon>
        <taxon>Pseudomonadati</taxon>
        <taxon>Bacteroidota</taxon>
        <taxon>Flavobacteriia</taxon>
        <taxon>Flavobacteriales</taxon>
        <taxon>Weeksellaceae</taxon>
        <taxon>Chryseobacterium group</taxon>
        <taxon>Chryseobacterium</taxon>
    </lineage>
</organism>
<dbReference type="AlphaFoldDB" id="A0A521E0Y5"/>
<evidence type="ECO:0000256" key="4">
    <source>
        <dbReference type="SAM" id="Coils"/>
    </source>
</evidence>
<evidence type="ECO:0000313" key="7">
    <source>
        <dbReference type="Proteomes" id="UP000316916"/>
    </source>
</evidence>
<sequence>MHTLSQHINSNKITIINRSNLEGRLDPLYYNSDLTKFNSGIYKSIPLRSVVLSFKSGIGAGKQDQAIDENGIIQIRPTNIDENGFLKFDKNVYLPIEKKIDRLEVGDVLFNNTNSQELVGKTAILKEEKELSYSNHITVLKPKRDVLLSEYLWIILNLYQKNKIFYAVCTNWNNQSGVGIELLKSLRIPLPPLESQKQIVEVYQSAYEQQKKIEEESEALLTSIDGYLLDKLGISLPEKDNSLKNRIFITQLRQVTGGRFDPKLYDKTTTSLKQAIKETDLKQFKVEKLRTFIVQSLAGDWGIEHNEENYSQEYEKCLVIRATEFDNDFNLKLDNSRVKFRLIKKDKISKIDIQENDLLIEKSGGSPDQPVGRIAILTKDILHNNKISYSNFIHKIRINTSILNPEYLFCYLKTIHNIKLTESMQSQTNGIRNLIMQNYFNQDIVVPILPNGDFDLEKQYEIANHIQSLRAKAMLLQQEAKNILDNVKQQVEQMILGNAY</sequence>
<dbReference type="Proteomes" id="UP000316916">
    <property type="component" value="Unassembled WGS sequence"/>
</dbReference>
<evidence type="ECO:0000256" key="2">
    <source>
        <dbReference type="ARBA" id="ARBA00022747"/>
    </source>
</evidence>
<dbReference type="RefSeq" id="WP_142718727.1">
    <property type="nucleotide sequence ID" value="NZ_FXTC01000006.1"/>
</dbReference>
<keyword evidence="3" id="KW-0238">DNA-binding</keyword>
<dbReference type="Pfam" id="PF01420">
    <property type="entry name" value="Methylase_S"/>
    <property type="match status" value="1"/>
</dbReference>